<sequence>MVGSYALITGGGGGIGSATGKIFAREGSAGVAFADINFETATTAAEESKKYATNPAYRAIAIHVDVADETSVDAMVEQAVKEFGSLSYAVNSAGVSFTDRVGGMPKHSETNLGNLSTQEWERTMNINARGVFFSQRAEISAMLKTKSNNNYPENLSIINISSIGGLRALAPYASAYVPSKHAVIGLTKSAAFEHGPDGIRVNGVCPAFIETPSNAGNAEIAERVNKRMERSALRRVGKPEEVGEIIAFLSSEKASFVTAVDWAVDGGYTAA</sequence>
<dbReference type="AlphaFoldDB" id="A0A3N4KBM6"/>
<dbReference type="CDD" id="cd05233">
    <property type="entry name" value="SDR_c"/>
    <property type="match status" value="1"/>
</dbReference>
<evidence type="ECO:0000313" key="4">
    <source>
        <dbReference type="EMBL" id="RPB07906.1"/>
    </source>
</evidence>
<evidence type="ECO:0000256" key="3">
    <source>
        <dbReference type="ARBA" id="ARBA00023002"/>
    </source>
</evidence>
<dbReference type="OrthoDB" id="5840532at2759"/>
<dbReference type="Pfam" id="PF13561">
    <property type="entry name" value="adh_short_C2"/>
    <property type="match status" value="1"/>
</dbReference>
<evidence type="ECO:0000256" key="1">
    <source>
        <dbReference type="ARBA" id="ARBA00006484"/>
    </source>
</evidence>
<dbReference type="STRING" id="1392247.A0A3N4KBM6"/>
<keyword evidence="3" id="KW-0560">Oxidoreductase</keyword>
<accession>A0A3N4KBM6</accession>
<evidence type="ECO:0000256" key="2">
    <source>
        <dbReference type="ARBA" id="ARBA00022857"/>
    </source>
</evidence>
<dbReference type="FunFam" id="3.40.50.720:FF:000084">
    <property type="entry name" value="Short-chain dehydrogenase reductase"/>
    <property type="match status" value="1"/>
</dbReference>
<dbReference type="InParanoid" id="A0A3N4KBM6"/>
<dbReference type="Gene3D" id="3.40.50.720">
    <property type="entry name" value="NAD(P)-binding Rossmann-like Domain"/>
    <property type="match status" value="1"/>
</dbReference>
<dbReference type="PRINTS" id="PR00081">
    <property type="entry name" value="GDHRDH"/>
</dbReference>
<comment type="similarity">
    <text evidence="1">Belongs to the short-chain dehydrogenases/reductases (SDR) family.</text>
</comment>
<dbReference type="PRINTS" id="PR00080">
    <property type="entry name" value="SDRFAMILY"/>
</dbReference>
<reference evidence="4 5" key="1">
    <citation type="journal article" date="2018" name="Nat. Ecol. Evol.">
        <title>Pezizomycetes genomes reveal the molecular basis of ectomycorrhizal truffle lifestyle.</title>
        <authorList>
            <person name="Murat C."/>
            <person name="Payen T."/>
            <person name="Noel B."/>
            <person name="Kuo A."/>
            <person name="Morin E."/>
            <person name="Chen J."/>
            <person name="Kohler A."/>
            <person name="Krizsan K."/>
            <person name="Balestrini R."/>
            <person name="Da Silva C."/>
            <person name="Montanini B."/>
            <person name="Hainaut M."/>
            <person name="Levati E."/>
            <person name="Barry K.W."/>
            <person name="Belfiori B."/>
            <person name="Cichocki N."/>
            <person name="Clum A."/>
            <person name="Dockter R.B."/>
            <person name="Fauchery L."/>
            <person name="Guy J."/>
            <person name="Iotti M."/>
            <person name="Le Tacon F."/>
            <person name="Lindquist E.A."/>
            <person name="Lipzen A."/>
            <person name="Malagnac F."/>
            <person name="Mello A."/>
            <person name="Molinier V."/>
            <person name="Miyauchi S."/>
            <person name="Poulain J."/>
            <person name="Riccioni C."/>
            <person name="Rubini A."/>
            <person name="Sitrit Y."/>
            <person name="Splivallo R."/>
            <person name="Traeger S."/>
            <person name="Wang M."/>
            <person name="Zifcakova L."/>
            <person name="Wipf D."/>
            <person name="Zambonelli A."/>
            <person name="Paolocci F."/>
            <person name="Nowrousian M."/>
            <person name="Ottonello S."/>
            <person name="Baldrian P."/>
            <person name="Spatafora J.W."/>
            <person name="Henrissat B."/>
            <person name="Nagy L.G."/>
            <person name="Aury J.M."/>
            <person name="Wincker P."/>
            <person name="Grigoriev I.V."/>
            <person name="Bonfante P."/>
            <person name="Martin F.M."/>
        </authorList>
    </citation>
    <scope>NUCLEOTIDE SEQUENCE [LARGE SCALE GENOMIC DNA]</scope>
    <source>
        <strain evidence="4 5">CCBAS932</strain>
    </source>
</reference>
<organism evidence="4 5">
    <name type="scientific">Morchella conica CCBAS932</name>
    <dbReference type="NCBI Taxonomy" id="1392247"/>
    <lineage>
        <taxon>Eukaryota</taxon>
        <taxon>Fungi</taxon>
        <taxon>Dikarya</taxon>
        <taxon>Ascomycota</taxon>
        <taxon>Pezizomycotina</taxon>
        <taxon>Pezizomycetes</taxon>
        <taxon>Pezizales</taxon>
        <taxon>Morchellaceae</taxon>
        <taxon>Morchella</taxon>
    </lineage>
</organism>
<dbReference type="GO" id="GO:0016491">
    <property type="term" value="F:oxidoreductase activity"/>
    <property type="evidence" value="ECO:0007669"/>
    <property type="project" value="UniProtKB-KW"/>
</dbReference>
<dbReference type="EMBL" id="ML119172">
    <property type="protein sequence ID" value="RPB07906.1"/>
    <property type="molecule type" value="Genomic_DNA"/>
</dbReference>
<dbReference type="PANTHER" id="PTHR24321:SF8">
    <property type="entry name" value="ESTRADIOL 17-BETA-DEHYDROGENASE 8-RELATED"/>
    <property type="match status" value="1"/>
</dbReference>
<dbReference type="SUPFAM" id="SSF51735">
    <property type="entry name" value="NAD(P)-binding Rossmann-fold domains"/>
    <property type="match status" value="1"/>
</dbReference>
<dbReference type="PANTHER" id="PTHR24321">
    <property type="entry name" value="DEHYDROGENASES, SHORT CHAIN"/>
    <property type="match status" value="1"/>
</dbReference>
<dbReference type="Proteomes" id="UP000277580">
    <property type="component" value="Unassembled WGS sequence"/>
</dbReference>
<evidence type="ECO:0000313" key="5">
    <source>
        <dbReference type="Proteomes" id="UP000277580"/>
    </source>
</evidence>
<keyword evidence="2" id="KW-0521">NADP</keyword>
<dbReference type="InterPro" id="IPR002347">
    <property type="entry name" value="SDR_fam"/>
</dbReference>
<protein>
    <submittedName>
        <fullName evidence="4">NAD(P)-binding protein</fullName>
    </submittedName>
</protein>
<proteinExistence type="inferred from homology"/>
<keyword evidence="5" id="KW-1185">Reference proteome</keyword>
<name>A0A3N4KBM6_9PEZI</name>
<gene>
    <name evidence="4" type="ORF">P167DRAFT_560751</name>
</gene>
<dbReference type="InterPro" id="IPR036291">
    <property type="entry name" value="NAD(P)-bd_dom_sf"/>
</dbReference>